<evidence type="ECO:0000259" key="6">
    <source>
        <dbReference type="PROSITE" id="PS50937"/>
    </source>
</evidence>
<keyword evidence="3" id="KW-0238">DNA-binding</keyword>
<evidence type="ECO:0000256" key="3">
    <source>
        <dbReference type="ARBA" id="ARBA00023125"/>
    </source>
</evidence>
<dbReference type="GO" id="GO:0003677">
    <property type="term" value="F:DNA binding"/>
    <property type="evidence" value="ECO:0007669"/>
    <property type="project" value="UniProtKB-KW"/>
</dbReference>
<organism evidence="7 8">
    <name type="scientific">Bifidobacterium xylocopae</name>
    <dbReference type="NCBI Taxonomy" id="2493119"/>
    <lineage>
        <taxon>Bacteria</taxon>
        <taxon>Bacillati</taxon>
        <taxon>Actinomycetota</taxon>
        <taxon>Actinomycetes</taxon>
        <taxon>Bifidobacteriales</taxon>
        <taxon>Bifidobacteriaceae</taxon>
        <taxon>Bifidobacterium</taxon>
    </lineage>
</organism>
<dbReference type="EMBL" id="PDCH01000002">
    <property type="protein sequence ID" value="RBP99783.1"/>
    <property type="molecule type" value="Genomic_DNA"/>
</dbReference>
<keyword evidence="2" id="KW-0805">Transcription regulation</keyword>
<feature type="compositionally biased region" description="Basic and acidic residues" evidence="5">
    <location>
        <begin position="137"/>
        <end position="148"/>
    </location>
</feature>
<dbReference type="GO" id="GO:0003700">
    <property type="term" value="F:DNA-binding transcription factor activity"/>
    <property type="evidence" value="ECO:0007669"/>
    <property type="project" value="InterPro"/>
</dbReference>
<evidence type="ECO:0000256" key="1">
    <source>
        <dbReference type="ARBA" id="ARBA00022491"/>
    </source>
</evidence>
<feature type="compositionally biased region" description="Polar residues" evidence="5">
    <location>
        <begin position="150"/>
        <end position="160"/>
    </location>
</feature>
<dbReference type="AlphaFoldDB" id="A0A366KF98"/>
<gene>
    <name evidence="7" type="ORF">CRD59_01725</name>
</gene>
<evidence type="ECO:0000313" key="8">
    <source>
        <dbReference type="Proteomes" id="UP000252345"/>
    </source>
</evidence>
<keyword evidence="1" id="KW-0678">Repressor</keyword>
<name>A0A366KF98_9BIFI</name>
<evidence type="ECO:0000256" key="4">
    <source>
        <dbReference type="ARBA" id="ARBA00023163"/>
    </source>
</evidence>
<feature type="domain" description="HTH merR-type" evidence="6">
    <location>
        <begin position="17"/>
        <end position="85"/>
    </location>
</feature>
<dbReference type="CDD" id="cd01106">
    <property type="entry name" value="HTH_TipAL-Mta"/>
    <property type="match status" value="1"/>
</dbReference>
<dbReference type="InterPro" id="IPR009061">
    <property type="entry name" value="DNA-bd_dom_put_sf"/>
</dbReference>
<dbReference type="InterPro" id="IPR000551">
    <property type="entry name" value="MerR-type_HTH_dom"/>
</dbReference>
<reference evidence="7 8" key="1">
    <citation type="submission" date="2017-10" db="EMBL/GenBank/DDBJ databases">
        <title>Bifidobacterium xylocopum sp. nov. and Bifidobacterium aemilianum sp. nov., from the carpenter bee (Xylocopa violacea) digestive tract.</title>
        <authorList>
            <person name="Alberoni D."/>
            <person name="Baffoni L."/>
            <person name="Di Gioia D."/>
            <person name="Gaggia F."/>
            <person name="Biavati B."/>
        </authorList>
    </citation>
    <scope>NUCLEOTIDE SEQUENCE [LARGE SCALE GENOMIC DNA]</scope>
    <source>
        <strain evidence="7 8">XV2</strain>
    </source>
</reference>
<dbReference type="SMART" id="SM00422">
    <property type="entry name" value="HTH_MERR"/>
    <property type="match status" value="1"/>
</dbReference>
<accession>A0A366KF98</accession>
<feature type="region of interest" description="Disordered" evidence="5">
    <location>
        <begin position="123"/>
        <end position="160"/>
    </location>
</feature>
<sequence length="160" mass="18305">MTRDKDNVHGGAAWETGLSIGETAALMEVSERMLRHWDSVGLVSPERNWSGYRRYAQGDIARLERVLIYRELGLKTRRIRELLDSPTPLALEELQGQRSQIKEKIHRLEAALGTLDRLIAIAEGREEPGEPMTTTGETDRSQLKEAQERWGTSQQWMEYA</sequence>
<dbReference type="OrthoDB" id="9809391at2"/>
<evidence type="ECO:0000313" key="7">
    <source>
        <dbReference type="EMBL" id="RBP99783.1"/>
    </source>
</evidence>
<comment type="caution">
    <text evidence="7">The sequence shown here is derived from an EMBL/GenBank/DDBJ whole genome shotgun (WGS) entry which is preliminary data.</text>
</comment>
<proteinExistence type="predicted"/>
<keyword evidence="4" id="KW-0804">Transcription</keyword>
<evidence type="ECO:0000256" key="5">
    <source>
        <dbReference type="SAM" id="MobiDB-lite"/>
    </source>
</evidence>
<dbReference type="RefSeq" id="WP_113852880.1">
    <property type="nucleotide sequence ID" value="NZ_PDCH01000002.1"/>
</dbReference>
<dbReference type="InterPro" id="IPR047057">
    <property type="entry name" value="MerR_fam"/>
</dbReference>
<dbReference type="Gene3D" id="1.10.1660.10">
    <property type="match status" value="1"/>
</dbReference>
<dbReference type="Proteomes" id="UP000252345">
    <property type="component" value="Unassembled WGS sequence"/>
</dbReference>
<dbReference type="SUPFAM" id="SSF46955">
    <property type="entry name" value="Putative DNA-binding domain"/>
    <property type="match status" value="1"/>
</dbReference>
<dbReference type="Pfam" id="PF13411">
    <property type="entry name" value="MerR_1"/>
    <property type="match status" value="1"/>
</dbReference>
<dbReference type="PANTHER" id="PTHR30204">
    <property type="entry name" value="REDOX-CYCLING DRUG-SENSING TRANSCRIPTIONAL ACTIVATOR SOXR"/>
    <property type="match status" value="1"/>
</dbReference>
<dbReference type="PROSITE" id="PS50937">
    <property type="entry name" value="HTH_MERR_2"/>
    <property type="match status" value="1"/>
</dbReference>
<protein>
    <recommendedName>
        <fullName evidence="6">HTH merR-type domain-containing protein</fullName>
    </recommendedName>
</protein>
<evidence type="ECO:0000256" key="2">
    <source>
        <dbReference type="ARBA" id="ARBA00023015"/>
    </source>
</evidence>
<dbReference type="PANTHER" id="PTHR30204:SF69">
    <property type="entry name" value="MERR-FAMILY TRANSCRIPTIONAL REGULATOR"/>
    <property type="match status" value="1"/>
</dbReference>
<keyword evidence="8" id="KW-1185">Reference proteome</keyword>